<name>A0A8R7TJ86_TRIUA</name>
<proteinExistence type="predicted"/>
<accession>A0A8R7TJ86</accession>
<sequence length="143" mass="16684">MLDGVGQFTRLRHVRELSVDVRGATDQLQHAPALLIVPALDEAIRRLREEEPAHRHQQRRCCHEAERESPPPRLDFLRAVVDHVGREDAKRRRELKHHVQPAAEVRRRHLRQVQRHSLIAETDADAKHDAAEDQRREVRSRGV</sequence>
<dbReference type="Gramene" id="TuG1812G0200003650.01.T01">
    <property type="protein sequence ID" value="TuG1812G0200003650.01.T01"/>
    <property type="gene ID" value="TuG1812G0200003650.01"/>
</dbReference>
<keyword evidence="3" id="KW-1185">Reference proteome</keyword>
<gene>
    <name evidence="2" type="primary">LOC125541775</name>
</gene>
<feature type="region of interest" description="Disordered" evidence="1">
    <location>
        <begin position="50"/>
        <end position="69"/>
    </location>
</feature>
<feature type="region of interest" description="Disordered" evidence="1">
    <location>
        <begin position="118"/>
        <end position="143"/>
    </location>
</feature>
<dbReference type="AlphaFoldDB" id="A0A8R7TJ86"/>
<evidence type="ECO:0000313" key="3">
    <source>
        <dbReference type="Proteomes" id="UP000015106"/>
    </source>
</evidence>
<reference evidence="2" key="2">
    <citation type="submission" date="2018-03" db="EMBL/GenBank/DDBJ databases">
        <title>The Triticum urartu genome reveals the dynamic nature of wheat genome evolution.</title>
        <authorList>
            <person name="Ling H."/>
            <person name="Ma B."/>
            <person name="Shi X."/>
            <person name="Liu H."/>
            <person name="Dong L."/>
            <person name="Sun H."/>
            <person name="Cao Y."/>
            <person name="Gao Q."/>
            <person name="Zheng S."/>
            <person name="Li Y."/>
            <person name="Yu Y."/>
            <person name="Du H."/>
            <person name="Qi M."/>
            <person name="Li Y."/>
            <person name="Yu H."/>
            <person name="Cui Y."/>
            <person name="Wang N."/>
            <person name="Chen C."/>
            <person name="Wu H."/>
            <person name="Zhao Y."/>
            <person name="Zhang J."/>
            <person name="Li Y."/>
            <person name="Zhou W."/>
            <person name="Zhang B."/>
            <person name="Hu W."/>
            <person name="Eijk M."/>
            <person name="Tang J."/>
            <person name="Witsenboer H."/>
            <person name="Zhao S."/>
            <person name="Li Z."/>
            <person name="Zhang A."/>
            <person name="Wang D."/>
            <person name="Liang C."/>
        </authorList>
    </citation>
    <scope>NUCLEOTIDE SEQUENCE [LARGE SCALE GENOMIC DNA]</scope>
    <source>
        <strain evidence="2">cv. G1812</strain>
    </source>
</reference>
<feature type="compositionally biased region" description="Basic and acidic residues" evidence="1">
    <location>
        <begin position="124"/>
        <end position="143"/>
    </location>
</feature>
<reference evidence="2" key="3">
    <citation type="submission" date="2022-06" db="UniProtKB">
        <authorList>
            <consortium name="EnsemblPlants"/>
        </authorList>
    </citation>
    <scope>IDENTIFICATION</scope>
</reference>
<organism evidence="2 3">
    <name type="scientific">Triticum urartu</name>
    <name type="common">Red wild einkorn</name>
    <name type="synonym">Crithodium urartu</name>
    <dbReference type="NCBI Taxonomy" id="4572"/>
    <lineage>
        <taxon>Eukaryota</taxon>
        <taxon>Viridiplantae</taxon>
        <taxon>Streptophyta</taxon>
        <taxon>Embryophyta</taxon>
        <taxon>Tracheophyta</taxon>
        <taxon>Spermatophyta</taxon>
        <taxon>Magnoliopsida</taxon>
        <taxon>Liliopsida</taxon>
        <taxon>Poales</taxon>
        <taxon>Poaceae</taxon>
        <taxon>BOP clade</taxon>
        <taxon>Pooideae</taxon>
        <taxon>Triticodae</taxon>
        <taxon>Triticeae</taxon>
        <taxon>Triticinae</taxon>
        <taxon>Triticum</taxon>
    </lineage>
</organism>
<protein>
    <submittedName>
        <fullName evidence="2">Uncharacterized protein</fullName>
    </submittedName>
</protein>
<dbReference type="EnsemblPlants" id="TuG1812G0200003650.01.T01">
    <property type="protein sequence ID" value="TuG1812G0200003650.01.T01"/>
    <property type="gene ID" value="TuG1812G0200003650.01"/>
</dbReference>
<evidence type="ECO:0000313" key="2">
    <source>
        <dbReference type="EnsemblPlants" id="TuG1812G0200003650.01.T01"/>
    </source>
</evidence>
<evidence type="ECO:0000256" key="1">
    <source>
        <dbReference type="SAM" id="MobiDB-lite"/>
    </source>
</evidence>
<dbReference type="Proteomes" id="UP000015106">
    <property type="component" value="Chromosome 2"/>
</dbReference>
<reference evidence="3" key="1">
    <citation type="journal article" date="2013" name="Nature">
        <title>Draft genome of the wheat A-genome progenitor Triticum urartu.</title>
        <authorList>
            <person name="Ling H.Q."/>
            <person name="Zhao S."/>
            <person name="Liu D."/>
            <person name="Wang J."/>
            <person name="Sun H."/>
            <person name="Zhang C."/>
            <person name="Fan H."/>
            <person name="Li D."/>
            <person name="Dong L."/>
            <person name="Tao Y."/>
            <person name="Gao C."/>
            <person name="Wu H."/>
            <person name="Li Y."/>
            <person name="Cui Y."/>
            <person name="Guo X."/>
            <person name="Zheng S."/>
            <person name="Wang B."/>
            <person name="Yu K."/>
            <person name="Liang Q."/>
            <person name="Yang W."/>
            <person name="Lou X."/>
            <person name="Chen J."/>
            <person name="Feng M."/>
            <person name="Jian J."/>
            <person name="Zhang X."/>
            <person name="Luo G."/>
            <person name="Jiang Y."/>
            <person name="Liu J."/>
            <person name="Wang Z."/>
            <person name="Sha Y."/>
            <person name="Zhang B."/>
            <person name="Wu H."/>
            <person name="Tang D."/>
            <person name="Shen Q."/>
            <person name="Xue P."/>
            <person name="Zou S."/>
            <person name="Wang X."/>
            <person name="Liu X."/>
            <person name="Wang F."/>
            <person name="Yang Y."/>
            <person name="An X."/>
            <person name="Dong Z."/>
            <person name="Zhang K."/>
            <person name="Zhang X."/>
            <person name="Luo M.C."/>
            <person name="Dvorak J."/>
            <person name="Tong Y."/>
            <person name="Wang J."/>
            <person name="Yang H."/>
            <person name="Li Z."/>
            <person name="Wang D."/>
            <person name="Zhang A."/>
            <person name="Wang J."/>
        </authorList>
    </citation>
    <scope>NUCLEOTIDE SEQUENCE</scope>
    <source>
        <strain evidence="3">cv. G1812</strain>
    </source>
</reference>